<keyword evidence="1" id="KW-0732">Signal</keyword>
<organism evidence="6 7">
    <name type="scientific">Novipirellula rosea</name>
    <dbReference type="NCBI Taxonomy" id="1031540"/>
    <lineage>
        <taxon>Bacteria</taxon>
        <taxon>Pseudomonadati</taxon>
        <taxon>Planctomycetota</taxon>
        <taxon>Planctomycetia</taxon>
        <taxon>Pirellulales</taxon>
        <taxon>Pirellulaceae</taxon>
        <taxon>Novipirellula</taxon>
    </lineage>
</organism>
<dbReference type="Gene3D" id="1.10.1130.10">
    <property type="entry name" value="Flavocytochrome C3, Chain A"/>
    <property type="match status" value="2"/>
</dbReference>
<dbReference type="Pfam" id="PF13435">
    <property type="entry name" value="Cytochrome_C554"/>
    <property type="match status" value="1"/>
</dbReference>
<comment type="caution">
    <text evidence="6">The sequence shown here is derived from an EMBL/GenBank/DDBJ whole genome shotgun (WGS) entry which is preliminary data.</text>
</comment>
<dbReference type="InterPro" id="IPR010177">
    <property type="entry name" value="Paired_CXXCH_1"/>
</dbReference>
<evidence type="ECO:0000256" key="3">
    <source>
        <dbReference type="SAM" id="Phobius"/>
    </source>
</evidence>
<feature type="domain" description="Cytochrome c-552/4" evidence="5">
    <location>
        <begin position="75"/>
        <end position="103"/>
    </location>
</feature>
<dbReference type="InterPro" id="IPR023155">
    <property type="entry name" value="Cyt_c-552/4"/>
</dbReference>
<feature type="domain" description="Doubled CXXCH motif" evidence="4">
    <location>
        <begin position="353"/>
        <end position="384"/>
    </location>
</feature>
<evidence type="ECO:0000259" key="5">
    <source>
        <dbReference type="Pfam" id="PF13435"/>
    </source>
</evidence>
<feature type="region of interest" description="Disordered" evidence="2">
    <location>
        <begin position="421"/>
        <end position="467"/>
    </location>
</feature>
<feature type="region of interest" description="Disordered" evidence="2">
    <location>
        <begin position="31"/>
        <end position="71"/>
    </location>
</feature>
<gene>
    <name evidence="6" type="ORF">GCM10023156_66110</name>
</gene>
<proteinExistence type="predicted"/>
<evidence type="ECO:0008006" key="8">
    <source>
        <dbReference type="Google" id="ProtNLM"/>
    </source>
</evidence>
<dbReference type="Proteomes" id="UP001500840">
    <property type="component" value="Unassembled WGS sequence"/>
</dbReference>
<evidence type="ECO:0000313" key="6">
    <source>
        <dbReference type="EMBL" id="GAA4471476.1"/>
    </source>
</evidence>
<keyword evidence="7" id="KW-1185">Reference proteome</keyword>
<feature type="transmembrane region" description="Helical" evidence="3">
    <location>
        <begin position="7"/>
        <end position="24"/>
    </location>
</feature>
<protein>
    <recommendedName>
        <fullName evidence="8">TPR repeat-containing protein</fullName>
    </recommendedName>
</protein>
<dbReference type="RefSeq" id="WP_345327927.1">
    <property type="nucleotide sequence ID" value="NZ_BAABGA010000120.1"/>
</dbReference>
<dbReference type="InterPro" id="IPR051829">
    <property type="entry name" value="Multiheme_Cytochr_ET"/>
</dbReference>
<dbReference type="SUPFAM" id="SSF48695">
    <property type="entry name" value="Multiheme cytochromes"/>
    <property type="match status" value="1"/>
</dbReference>
<evidence type="ECO:0000256" key="1">
    <source>
        <dbReference type="ARBA" id="ARBA00022729"/>
    </source>
</evidence>
<name>A0ABP8NU86_9BACT</name>
<dbReference type="InterPro" id="IPR011990">
    <property type="entry name" value="TPR-like_helical_dom_sf"/>
</dbReference>
<evidence type="ECO:0000256" key="2">
    <source>
        <dbReference type="SAM" id="MobiDB-lite"/>
    </source>
</evidence>
<dbReference type="Gene3D" id="1.25.40.10">
    <property type="entry name" value="Tetratricopeptide repeat domain"/>
    <property type="match status" value="1"/>
</dbReference>
<feature type="compositionally biased region" description="Polar residues" evidence="2">
    <location>
        <begin position="38"/>
        <end position="49"/>
    </location>
</feature>
<dbReference type="SUPFAM" id="SSF48452">
    <property type="entry name" value="TPR-like"/>
    <property type="match status" value="1"/>
</dbReference>
<evidence type="ECO:0000313" key="7">
    <source>
        <dbReference type="Proteomes" id="UP001500840"/>
    </source>
</evidence>
<reference evidence="7" key="1">
    <citation type="journal article" date="2019" name="Int. J. Syst. Evol. Microbiol.">
        <title>The Global Catalogue of Microorganisms (GCM) 10K type strain sequencing project: providing services to taxonomists for standard genome sequencing and annotation.</title>
        <authorList>
            <consortium name="The Broad Institute Genomics Platform"/>
            <consortium name="The Broad Institute Genome Sequencing Center for Infectious Disease"/>
            <person name="Wu L."/>
            <person name="Ma J."/>
        </authorList>
    </citation>
    <scope>NUCLEOTIDE SEQUENCE [LARGE SCALE GENOMIC DNA]</scope>
    <source>
        <strain evidence="7">JCM 17759</strain>
    </source>
</reference>
<dbReference type="Pfam" id="PF09699">
    <property type="entry name" value="Paired_CXXCH_1"/>
    <property type="match status" value="1"/>
</dbReference>
<dbReference type="InterPro" id="IPR036280">
    <property type="entry name" value="Multihaem_cyt_sf"/>
</dbReference>
<keyword evidence="3" id="KW-1133">Transmembrane helix</keyword>
<dbReference type="PANTHER" id="PTHR35038:SF8">
    <property type="entry name" value="C-TYPE POLYHEME CYTOCHROME OMCC"/>
    <property type="match status" value="1"/>
</dbReference>
<keyword evidence="3" id="KW-0472">Membrane</keyword>
<evidence type="ECO:0000259" key="4">
    <source>
        <dbReference type="Pfam" id="PF09699"/>
    </source>
</evidence>
<accession>A0ABP8NU86</accession>
<dbReference type="EMBL" id="BAABGA010000120">
    <property type="protein sequence ID" value="GAA4471476.1"/>
    <property type="molecule type" value="Genomic_DNA"/>
</dbReference>
<keyword evidence="3" id="KW-0812">Transmembrane</keyword>
<dbReference type="PANTHER" id="PTHR35038">
    <property type="entry name" value="DISSIMILATORY SULFITE REDUCTASE SIRA"/>
    <property type="match status" value="1"/>
</dbReference>
<sequence length="663" mass="74761">MQLPNKFALWLGVAVVLMVGAFWLRQAVISTPPPGPSAQENTIETPSRLTTERRQSTERPPAPELLPQGFVGSETCGTCHRDRFESYQETDHSRSLRRVDDVDLNTDVKVAHDLSNRLFEVYQKNSQTWHKQTLLPAPTDRDPKKPERRLEAGDYPIEFVMGSGHFAQAFLLRDQGFLLQSPLAFYTAPQAYEMSPGYDVPHHLGMTRVIDDDCLFCHVGSLKKSSDPFRPVINELSIGCERCHGPGSTHVAHYQTQKSSDASVHLADDPIKNPTNLSRNAQESICAQCHLQGDEVVDASDRTIWDYRPGDDLADYRRIYEFSSQEPNSEEVFVGHFGQLWQSKCYLGSDALTCITCHDPHHTPKPTELDALRKQQCLQCHTDDACSVPHEVRIRDEQDRCVACHMPAITSEVVHSATTNHRIGIHRQDATQDASTATGEQREHVDDPSVRRIAPPESDGEERDSTTRSDLLANSLRLLNDLTSQGKSERMAELDSLLASLSRYAAEHVDDSSIHVVLAQLAYQKLLFVDMTQDETATTWELARSYATKALANASISRRDQLRAWEVLAAWNFDSGNIANAKTYYQRLTTGRRSASDFYNLGLCLGKQQDFLGAEMAFRQAVHVNNEYPLPYRSLSILYRQTNPELSRMMVDIAEFLTHRVNH</sequence>
<feature type="compositionally biased region" description="Basic and acidic residues" evidence="2">
    <location>
        <begin position="440"/>
        <end position="450"/>
    </location>
</feature>